<keyword evidence="3" id="KW-1185">Reference proteome</keyword>
<evidence type="ECO:0000256" key="1">
    <source>
        <dbReference type="SAM" id="MobiDB-lite"/>
    </source>
</evidence>
<gene>
    <name evidence="2" type="ORF">BOTBODRAFT_58085</name>
</gene>
<dbReference type="HOGENOM" id="CLU_1510347_0_0_1"/>
<feature type="compositionally biased region" description="Polar residues" evidence="1">
    <location>
        <begin position="145"/>
        <end position="154"/>
    </location>
</feature>
<feature type="compositionally biased region" description="Polar residues" evidence="1">
    <location>
        <begin position="60"/>
        <end position="77"/>
    </location>
</feature>
<name>A0A067M3M9_BOTB1</name>
<reference evidence="3" key="1">
    <citation type="journal article" date="2014" name="Proc. Natl. Acad. Sci. U.S.A.">
        <title>Extensive sampling of basidiomycete genomes demonstrates inadequacy of the white-rot/brown-rot paradigm for wood decay fungi.</title>
        <authorList>
            <person name="Riley R."/>
            <person name="Salamov A.A."/>
            <person name="Brown D.W."/>
            <person name="Nagy L.G."/>
            <person name="Floudas D."/>
            <person name="Held B.W."/>
            <person name="Levasseur A."/>
            <person name="Lombard V."/>
            <person name="Morin E."/>
            <person name="Otillar R."/>
            <person name="Lindquist E.A."/>
            <person name="Sun H."/>
            <person name="LaButti K.M."/>
            <person name="Schmutz J."/>
            <person name="Jabbour D."/>
            <person name="Luo H."/>
            <person name="Baker S.E."/>
            <person name="Pisabarro A.G."/>
            <person name="Walton J.D."/>
            <person name="Blanchette R.A."/>
            <person name="Henrissat B."/>
            <person name="Martin F."/>
            <person name="Cullen D."/>
            <person name="Hibbett D.S."/>
            <person name="Grigoriev I.V."/>
        </authorList>
    </citation>
    <scope>NUCLEOTIDE SEQUENCE [LARGE SCALE GENOMIC DNA]</scope>
    <source>
        <strain evidence="3">FD-172 SS1</strain>
    </source>
</reference>
<feature type="region of interest" description="Disordered" evidence="1">
    <location>
        <begin position="1"/>
        <end position="77"/>
    </location>
</feature>
<accession>A0A067M3M9</accession>
<dbReference type="Proteomes" id="UP000027195">
    <property type="component" value="Unassembled WGS sequence"/>
</dbReference>
<evidence type="ECO:0000313" key="2">
    <source>
        <dbReference type="EMBL" id="KDQ10343.1"/>
    </source>
</evidence>
<protein>
    <submittedName>
        <fullName evidence="2">Uncharacterized protein</fullName>
    </submittedName>
</protein>
<dbReference type="InParanoid" id="A0A067M3M9"/>
<dbReference type="OrthoDB" id="3247268at2759"/>
<evidence type="ECO:0000313" key="3">
    <source>
        <dbReference type="Proteomes" id="UP000027195"/>
    </source>
</evidence>
<dbReference type="EMBL" id="KL198068">
    <property type="protein sequence ID" value="KDQ10343.1"/>
    <property type="molecule type" value="Genomic_DNA"/>
</dbReference>
<sequence length="178" mass="19609">MSPAESPRMERSLSSLSITSVASSTGASEDWNRSRSDVSKPPSPPMTPERRTLALAEGSATDNGRTPTSAVRGTRSLSEIMRLHAERGRDVRLNEDEEMRLSEELARWINSDDEDVRFFTRDDSALRSSAGASFTILSPRRPRGSSESVVQTNGVERDKDDKVLVNGRRSTPSNERGS</sequence>
<feature type="region of interest" description="Disordered" evidence="1">
    <location>
        <begin position="129"/>
        <end position="178"/>
    </location>
</feature>
<feature type="compositionally biased region" description="Low complexity" evidence="1">
    <location>
        <begin position="12"/>
        <end position="25"/>
    </location>
</feature>
<dbReference type="AlphaFoldDB" id="A0A067M3M9"/>
<organism evidence="2 3">
    <name type="scientific">Botryobasidium botryosum (strain FD-172 SS1)</name>
    <dbReference type="NCBI Taxonomy" id="930990"/>
    <lineage>
        <taxon>Eukaryota</taxon>
        <taxon>Fungi</taxon>
        <taxon>Dikarya</taxon>
        <taxon>Basidiomycota</taxon>
        <taxon>Agaricomycotina</taxon>
        <taxon>Agaricomycetes</taxon>
        <taxon>Cantharellales</taxon>
        <taxon>Botryobasidiaceae</taxon>
        <taxon>Botryobasidium</taxon>
    </lineage>
</organism>
<feature type="compositionally biased region" description="Polar residues" evidence="1">
    <location>
        <begin position="168"/>
        <end position="178"/>
    </location>
</feature>
<proteinExistence type="predicted"/>